<evidence type="ECO:0000313" key="3">
    <source>
        <dbReference type="EMBL" id="MBD2847061.1"/>
    </source>
</evidence>
<evidence type="ECO:0000256" key="1">
    <source>
        <dbReference type="SAM" id="Coils"/>
    </source>
</evidence>
<proteinExistence type="predicted"/>
<feature type="coiled-coil region" evidence="1">
    <location>
        <begin position="248"/>
        <end position="275"/>
    </location>
</feature>
<sequence length="809" mass="93685">MNGKHSDYGKGRQSGQRNGSGNDRGNNQNGKGKQSDRNKPPLKEVTLPYHFIPFPGNGEDSDYLQYEQSKLPSHLPIRGRDERLSGSIRYQLKPCTPLAVELRKDYEDKPFLAGSMMRGKLRSNAEILSASAPDFIDRTEMLYRDLAGEDKETYRYQLMCNSVYDPFEMNDDSELDSEVQKEKQEMDQTFQIENVVRAGYLHKKGNDFFLIPAKPIGSKNFSSVKEHQLKKWNLSLNRSWLLYDKKSLESYLELLNEIEKEINQISEQIKGIRFQNKHLLSVELENHFKTVFIDQFSFTQMSRKKMFKISEWKHAEIDTVFQELDKIEKLLLEKLLRKCSKSDILTDLAGKSAQRWGLKARMYILYEAFIKKNREFQPYESGEVYYQTTDNGTITSISRAGQKEHWPKGRLFNSTNAFSKRSHYVIGEPVDDKTVVISQEEINSYNLFLSKIRPNKKGKSSKEFRKFYDLFEYESKWKEGRKIVFFLFTGKKMLIGRTPYFKVPYKHQLNDLLGTPDGDRIDYANALFGYAARTSSKKEAPESYKSRVRFSPIHITGKPQVNDKNFQLLTPYASASRMYLQQPERKKGKASTYAQKEKPKLNGRKYYHILNKSMGDTEPKIDKKDTGRDSLLSTKRVLQPDGIKLSGEIAFSNLTKDELGLLILALDISQLHRTSEYKDKVGTLGLDVDNLFESIGGAKPYGFGKVQVFEIKVQLEPNDNSFEALMYGHSEECQELSEEQVGTYVDAFLNSIYEGLKPRDYFKHIHFKRYLKSKQVFEPGVNWHNLQDKINKETNKDGGYPTNWVLKPL</sequence>
<keyword evidence="4" id="KW-1185">Reference proteome</keyword>
<name>A0A927BUH4_9BACL</name>
<evidence type="ECO:0000256" key="2">
    <source>
        <dbReference type="SAM" id="MobiDB-lite"/>
    </source>
</evidence>
<comment type="caution">
    <text evidence="3">The sequence shown here is derived from an EMBL/GenBank/DDBJ whole genome shotgun (WGS) entry which is preliminary data.</text>
</comment>
<dbReference type="EMBL" id="JACXIZ010000032">
    <property type="protein sequence ID" value="MBD2847061.1"/>
    <property type="molecule type" value="Genomic_DNA"/>
</dbReference>
<feature type="region of interest" description="Disordered" evidence="2">
    <location>
        <begin position="1"/>
        <end position="42"/>
    </location>
</feature>
<keyword evidence="1" id="KW-0175">Coiled coil</keyword>
<accession>A0A927BUH4</accession>
<protein>
    <recommendedName>
        <fullName evidence="5">TIGR03986 family CRISPR-associated RAMP protein</fullName>
    </recommendedName>
</protein>
<organism evidence="3 4">
    <name type="scientific">Paenibacillus sabuli</name>
    <dbReference type="NCBI Taxonomy" id="2772509"/>
    <lineage>
        <taxon>Bacteria</taxon>
        <taxon>Bacillati</taxon>
        <taxon>Bacillota</taxon>
        <taxon>Bacilli</taxon>
        <taxon>Bacillales</taxon>
        <taxon>Paenibacillaceae</taxon>
        <taxon>Paenibacillus</taxon>
    </lineage>
</organism>
<dbReference type="RefSeq" id="WP_190920039.1">
    <property type="nucleotide sequence ID" value="NZ_JACXIZ010000032.1"/>
</dbReference>
<feature type="compositionally biased region" description="Polar residues" evidence="2">
    <location>
        <begin position="13"/>
        <end position="32"/>
    </location>
</feature>
<feature type="compositionally biased region" description="Basic and acidic residues" evidence="2">
    <location>
        <begin position="1"/>
        <end position="10"/>
    </location>
</feature>
<gene>
    <name evidence="3" type="ORF">IDH44_17830</name>
</gene>
<evidence type="ECO:0008006" key="5">
    <source>
        <dbReference type="Google" id="ProtNLM"/>
    </source>
</evidence>
<dbReference type="Proteomes" id="UP000621560">
    <property type="component" value="Unassembled WGS sequence"/>
</dbReference>
<reference evidence="3" key="1">
    <citation type="submission" date="2020-09" db="EMBL/GenBank/DDBJ databases">
        <title>A novel bacterium of genus Paenibacillus, isolated from South China Sea.</title>
        <authorList>
            <person name="Huang H."/>
            <person name="Mo K."/>
            <person name="Hu Y."/>
        </authorList>
    </citation>
    <scope>NUCLEOTIDE SEQUENCE</scope>
    <source>
        <strain evidence="3">IB182496</strain>
    </source>
</reference>
<feature type="compositionally biased region" description="Basic and acidic residues" evidence="2">
    <location>
        <begin position="33"/>
        <end position="42"/>
    </location>
</feature>
<evidence type="ECO:0000313" key="4">
    <source>
        <dbReference type="Proteomes" id="UP000621560"/>
    </source>
</evidence>
<dbReference type="AlphaFoldDB" id="A0A927BUH4"/>